<keyword evidence="4" id="KW-0732">Signal</keyword>
<reference evidence="6 7" key="1">
    <citation type="submission" date="2014-12" db="EMBL/GenBank/DDBJ databases">
        <title>Frankia sp. BMG5.1 draft genome.</title>
        <authorList>
            <person name="Gtari M."/>
            <person name="Ghodhbane-Gtari F."/>
            <person name="Nouioui I."/>
            <person name="Ktari A."/>
            <person name="Hezbri K."/>
            <person name="Mimouni W."/>
            <person name="Sbissi I."/>
            <person name="Ayari A."/>
            <person name="Yamanaka T."/>
            <person name="Normand P."/>
            <person name="Tisa L.S."/>
            <person name="Boudabous A."/>
        </authorList>
    </citation>
    <scope>NUCLEOTIDE SEQUENCE [LARGE SCALE GENOMIC DNA]</scope>
    <source>
        <strain evidence="6 7">BMG5.1</strain>
    </source>
</reference>
<dbReference type="Gene3D" id="1.10.530.10">
    <property type="match status" value="1"/>
</dbReference>
<evidence type="ECO:0000256" key="2">
    <source>
        <dbReference type="ARBA" id="ARBA00022801"/>
    </source>
</evidence>
<evidence type="ECO:0000256" key="4">
    <source>
        <dbReference type="SAM" id="SignalP"/>
    </source>
</evidence>
<dbReference type="Proteomes" id="UP000035425">
    <property type="component" value="Unassembled WGS sequence"/>
</dbReference>
<name>A0ABR5F0X4_9ACTN</name>
<accession>A0ABR5F0X4</accession>
<proteinExistence type="inferred from homology"/>
<dbReference type="InterPro" id="IPR023346">
    <property type="entry name" value="Lysozyme-like_dom_sf"/>
</dbReference>
<evidence type="ECO:0000259" key="5">
    <source>
        <dbReference type="Pfam" id="PF06737"/>
    </source>
</evidence>
<sequence>MPSGGRHRAPQPPSTVMKVLRTTGAVTALVSSGLAVTAAPASAATADDFAKLRQCESGGNYRINTGNGYYGAYQFDAKTWHSLGYSGLPSDAPPALQDEAAYKLYNARGWSPWPSCSAKLGLTRTGPAPSSSSSTAAPAPSSPIQRAITPVQPAMTLERAKSLLNSEDFTGTALSTALACEVRPDAYVWQSEMRQKKFILQVDGRFGQESQGLASLYSYLTRVDDGSTGVVGKNLWDVTVTDPAVL</sequence>
<evidence type="ECO:0000313" key="6">
    <source>
        <dbReference type="EMBL" id="KLL10293.1"/>
    </source>
</evidence>
<evidence type="ECO:0000256" key="3">
    <source>
        <dbReference type="SAM" id="MobiDB-lite"/>
    </source>
</evidence>
<organism evidence="6 7">
    <name type="scientific">Protofrankia coriariae</name>
    <dbReference type="NCBI Taxonomy" id="1562887"/>
    <lineage>
        <taxon>Bacteria</taxon>
        <taxon>Bacillati</taxon>
        <taxon>Actinomycetota</taxon>
        <taxon>Actinomycetes</taxon>
        <taxon>Frankiales</taxon>
        <taxon>Frankiaceae</taxon>
        <taxon>Protofrankia</taxon>
    </lineage>
</organism>
<keyword evidence="7" id="KW-1185">Reference proteome</keyword>
<feature type="chain" id="PRO_5045989765" evidence="4">
    <location>
        <begin position="44"/>
        <end position="246"/>
    </location>
</feature>
<dbReference type="Pfam" id="PF06737">
    <property type="entry name" value="Transglycosylas"/>
    <property type="match status" value="1"/>
</dbReference>
<comment type="similarity">
    <text evidence="1">Belongs to the transglycosylase family. Rpf subfamily.</text>
</comment>
<comment type="caution">
    <text evidence="6">The sequence shown here is derived from an EMBL/GenBank/DDBJ whole genome shotgun (WGS) entry which is preliminary data.</text>
</comment>
<feature type="domain" description="Resuscitation-promoting factor core lysozyme-like" evidence="5">
    <location>
        <begin position="44"/>
        <end position="116"/>
    </location>
</feature>
<feature type="region of interest" description="Disordered" evidence="3">
    <location>
        <begin position="121"/>
        <end position="144"/>
    </location>
</feature>
<gene>
    <name evidence="6" type="ORF">FrCorBMG51_19135</name>
</gene>
<feature type="signal peptide" evidence="4">
    <location>
        <begin position="1"/>
        <end position="43"/>
    </location>
</feature>
<dbReference type="SUPFAM" id="SSF53955">
    <property type="entry name" value="Lysozyme-like"/>
    <property type="match status" value="1"/>
</dbReference>
<dbReference type="CDD" id="cd13925">
    <property type="entry name" value="RPF"/>
    <property type="match status" value="1"/>
</dbReference>
<evidence type="ECO:0000313" key="7">
    <source>
        <dbReference type="Proteomes" id="UP000035425"/>
    </source>
</evidence>
<keyword evidence="2" id="KW-0378">Hydrolase</keyword>
<feature type="compositionally biased region" description="Low complexity" evidence="3">
    <location>
        <begin position="127"/>
        <end position="143"/>
    </location>
</feature>
<dbReference type="EMBL" id="JWIO01000037">
    <property type="protein sequence ID" value="KLL10293.1"/>
    <property type="molecule type" value="Genomic_DNA"/>
</dbReference>
<dbReference type="RefSeq" id="WP_047224416.1">
    <property type="nucleotide sequence ID" value="NZ_JWIO01000037.1"/>
</dbReference>
<protein>
    <submittedName>
        <fullName evidence="6">Transglycosylase</fullName>
    </submittedName>
</protein>
<dbReference type="InterPro" id="IPR010618">
    <property type="entry name" value="RPF"/>
</dbReference>
<evidence type="ECO:0000256" key="1">
    <source>
        <dbReference type="ARBA" id="ARBA00010830"/>
    </source>
</evidence>